<dbReference type="PANTHER" id="PTHR43133:SF46">
    <property type="entry name" value="RNA POLYMERASE SIGMA-70 FACTOR ECF SUBFAMILY"/>
    <property type="match status" value="1"/>
</dbReference>
<dbReference type="SUPFAM" id="SSF88946">
    <property type="entry name" value="Sigma2 domain of RNA polymerase sigma factors"/>
    <property type="match status" value="1"/>
</dbReference>
<evidence type="ECO:0000313" key="8">
    <source>
        <dbReference type="Proteomes" id="UP000606600"/>
    </source>
</evidence>
<dbReference type="InterPro" id="IPR013249">
    <property type="entry name" value="RNA_pol_sigma70_r4_t2"/>
</dbReference>
<dbReference type="InterPro" id="IPR007627">
    <property type="entry name" value="RNA_pol_sigma70_r2"/>
</dbReference>
<organism evidence="7 8">
    <name type="scientific">Mucilaginibacter pankratovii</name>
    <dbReference type="NCBI Taxonomy" id="2772110"/>
    <lineage>
        <taxon>Bacteria</taxon>
        <taxon>Pseudomonadati</taxon>
        <taxon>Bacteroidota</taxon>
        <taxon>Sphingobacteriia</taxon>
        <taxon>Sphingobacteriales</taxon>
        <taxon>Sphingobacteriaceae</taxon>
        <taxon>Mucilaginibacter</taxon>
    </lineage>
</organism>
<keyword evidence="3" id="KW-0731">Sigma factor</keyword>
<feature type="domain" description="RNA polymerase sigma-70 region 2" evidence="5">
    <location>
        <begin position="2"/>
        <end position="59"/>
    </location>
</feature>
<accession>A0ABR7WUY8</accession>
<dbReference type="EMBL" id="JACWMY010000011">
    <property type="protein sequence ID" value="MBD1366120.1"/>
    <property type="molecule type" value="Genomic_DNA"/>
</dbReference>
<comment type="caution">
    <text evidence="7">The sequence shown here is derived from an EMBL/GenBank/DDBJ whole genome shotgun (WGS) entry which is preliminary data.</text>
</comment>
<dbReference type="Pfam" id="PF04542">
    <property type="entry name" value="Sigma70_r2"/>
    <property type="match status" value="1"/>
</dbReference>
<evidence type="ECO:0000256" key="3">
    <source>
        <dbReference type="ARBA" id="ARBA00023082"/>
    </source>
</evidence>
<gene>
    <name evidence="7" type="ORF">IDJ77_20075</name>
</gene>
<evidence type="ECO:0000256" key="4">
    <source>
        <dbReference type="ARBA" id="ARBA00023163"/>
    </source>
</evidence>
<dbReference type="InterPro" id="IPR013324">
    <property type="entry name" value="RNA_pol_sigma_r3/r4-like"/>
</dbReference>
<keyword evidence="2" id="KW-0805">Transcription regulation</keyword>
<feature type="domain" description="RNA polymerase sigma factor 70 region 4 type 2" evidence="6">
    <location>
        <begin position="92"/>
        <end position="143"/>
    </location>
</feature>
<reference evidence="7 8" key="1">
    <citation type="submission" date="2020-09" db="EMBL/GenBank/DDBJ databases">
        <title>Novel species of Mucilaginibacter isolated from a glacier on the Tibetan Plateau.</title>
        <authorList>
            <person name="Liu Q."/>
            <person name="Xin Y.-H."/>
        </authorList>
    </citation>
    <scope>NUCLEOTIDE SEQUENCE [LARGE SCALE GENOMIC DNA]</scope>
    <source>
        <strain evidence="7 8">ZT4R22</strain>
    </source>
</reference>
<dbReference type="Pfam" id="PF08281">
    <property type="entry name" value="Sigma70_r4_2"/>
    <property type="match status" value="1"/>
</dbReference>
<dbReference type="InterPro" id="IPR036388">
    <property type="entry name" value="WH-like_DNA-bd_sf"/>
</dbReference>
<dbReference type="Gene3D" id="1.10.1740.10">
    <property type="match status" value="1"/>
</dbReference>
<dbReference type="NCBIfam" id="TIGR02937">
    <property type="entry name" value="sigma70-ECF"/>
    <property type="match status" value="1"/>
</dbReference>
<proteinExistence type="inferred from homology"/>
<keyword evidence="8" id="KW-1185">Reference proteome</keyword>
<dbReference type="Gene3D" id="1.10.10.10">
    <property type="entry name" value="Winged helix-like DNA-binding domain superfamily/Winged helix DNA-binding domain"/>
    <property type="match status" value="1"/>
</dbReference>
<comment type="similarity">
    <text evidence="1">Belongs to the sigma-70 factor family. ECF subfamily.</text>
</comment>
<keyword evidence="4" id="KW-0804">Transcription</keyword>
<sequence>MYQYAYSFLGEKEPAEEILQDVFLKIWIGRHKLPVIKNVQVYLYVAIKNACLNNIRSQNSRKLNEEYVSDAYYFQLTPDPSQLLISKQLHSNILRAVDGLPTKCKLIFKMVKEDGLSCNEVAQILELSPKTVFAQLAIALKKLESTIK</sequence>
<evidence type="ECO:0000256" key="1">
    <source>
        <dbReference type="ARBA" id="ARBA00010641"/>
    </source>
</evidence>
<protein>
    <submittedName>
        <fullName evidence="7">Sigma-70 family RNA polymerase sigma factor</fullName>
    </submittedName>
</protein>
<dbReference type="InterPro" id="IPR014284">
    <property type="entry name" value="RNA_pol_sigma-70_dom"/>
</dbReference>
<dbReference type="Proteomes" id="UP000606600">
    <property type="component" value="Unassembled WGS sequence"/>
</dbReference>
<dbReference type="PANTHER" id="PTHR43133">
    <property type="entry name" value="RNA POLYMERASE ECF-TYPE SIGMA FACTO"/>
    <property type="match status" value="1"/>
</dbReference>
<name>A0ABR7WUY8_9SPHI</name>
<dbReference type="InterPro" id="IPR013325">
    <property type="entry name" value="RNA_pol_sigma_r2"/>
</dbReference>
<dbReference type="SUPFAM" id="SSF88659">
    <property type="entry name" value="Sigma3 and sigma4 domains of RNA polymerase sigma factors"/>
    <property type="match status" value="1"/>
</dbReference>
<evidence type="ECO:0000259" key="5">
    <source>
        <dbReference type="Pfam" id="PF04542"/>
    </source>
</evidence>
<evidence type="ECO:0000256" key="2">
    <source>
        <dbReference type="ARBA" id="ARBA00023015"/>
    </source>
</evidence>
<evidence type="ECO:0000313" key="7">
    <source>
        <dbReference type="EMBL" id="MBD1366120.1"/>
    </source>
</evidence>
<evidence type="ECO:0000259" key="6">
    <source>
        <dbReference type="Pfam" id="PF08281"/>
    </source>
</evidence>
<dbReference type="InterPro" id="IPR039425">
    <property type="entry name" value="RNA_pol_sigma-70-like"/>
</dbReference>